<sequence length="322" mass="35238">MTKTIAVTGATGTQGGSVARILLATGAWKVRAITRNPNGNAAQTLATKGAEVVGADFDDEDSLVKAFEGVEAIFAVTNFWEHLLAGKSPSEAGEIEAKHAVNLAKAASQTETLQHYVWSTLPSANDGTNGQCHVPHFDYKARVDQRIRDEYPELAAKTTYLYVGFYSSNLAFLPGLKPIEVPGSGKYIWPITSKPSTTFPITGDVSVTVGTWVRQILAHPKKALGKYAIVHAEVVSFEKIAQDWSEVTGKPVVVVEFTSKEYEDLWGVLGVEINMQFKFCEVVSDWPSYLGSSYVSKEELDIKPEEARGLKYALEQIKTYLL</sequence>
<feature type="domain" description="NmrA-like" evidence="3">
    <location>
        <begin position="1"/>
        <end position="278"/>
    </location>
</feature>
<name>A0A6A6BL31_9PEZI</name>
<dbReference type="OrthoDB" id="300709at2759"/>
<dbReference type="Proteomes" id="UP000799438">
    <property type="component" value="Unassembled WGS sequence"/>
</dbReference>
<dbReference type="SUPFAM" id="SSF51735">
    <property type="entry name" value="NAD(P)-binding Rossmann-fold domains"/>
    <property type="match status" value="1"/>
</dbReference>
<dbReference type="GeneID" id="54297562"/>
<accession>A0A6A6BL31</accession>
<dbReference type="GO" id="GO:0005634">
    <property type="term" value="C:nucleus"/>
    <property type="evidence" value="ECO:0007669"/>
    <property type="project" value="TreeGrafter"/>
</dbReference>
<dbReference type="InterPro" id="IPR051164">
    <property type="entry name" value="NmrA-like_oxidored"/>
</dbReference>
<evidence type="ECO:0000256" key="1">
    <source>
        <dbReference type="ARBA" id="ARBA00006328"/>
    </source>
</evidence>
<dbReference type="PANTHER" id="PTHR42748">
    <property type="entry name" value="NITROGEN METABOLITE REPRESSION PROTEIN NMRA FAMILY MEMBER"/>
    <property type="match status" value="1"/>
</dbReference>
<evidence type="ECO:0000313" key="5">
    <source>
        <dbReference type="Proteomes" id="UP000799438"/>
    </source>
</evidence>
<dbReference type="InterPro" id="IPR036291">
    <property type="entry name" value="NAD(P)-bd_dom_sf"/>
</dbReference>
<keyword evidence="5" id="KW-1185">Reference proteome</keyword>
<dbReference type="AlphaFoldDB" id="A0A6A6BL31"/>
<evidence type="ECO:0000259" key="3">
    <source>
        <dbReference type="Pfam" id="PF05368"/>
    </source>
</evidence>
<dbReference type="InterPro" id="IPR008030">
    <property type="entry name" value="NmrA-like"/>
</dbReference>
<dbReference type="PANTHER" id="PTHR42748:SF28">
    <property type="entry name" value="NMRA-LIKE DOMAIN-CONTAINING PROTEIN"/>
    <property type="match status" value="1"/>
</dbReference>
<protein>
    <recommendedName>
        <fullName evidence="3">NmrA-like domain-containing protein</fullName>
    </recommendedName>
</protein>
<keyword evidence="2" id="KW-0521">NADP</keyword>
<dbReference type="Gene3D" id="3.40.50.720">
    <property type="entry name" value="NAD(P)-binding Rossmann-like Domain"/>
    <property type="match status" value="1"/>
</dbReference>
<evidence type="ECO:0000313" key="4">
    <source>
        <dbReference type="EMBL" id="KAF2144830.1"/>
    </source>
</evidence>
<organism evidence="4 5">
    <name type="scientific">Aplosporella prunicola CBS 121167</name>
    <dbReference type="NCBI Taxonomy" id="1176127"/>
    <lineage>
        <taxon>Eukaryota</taxon>
        <taxon>Fungi</taxon>
        <taxon>Dikarya</taxon>
        <taxon>Ascomycota</taxon>
        <taxon>Pezizomycotina</taxon>
        <taxon>Dothideomycetes</taxon>
        <taxon>Dothideomycetes incertae sedis</taxon>
        <taxon>Botryosphaeriales</taxon>
        <taxon>Aplosporellaceae</taxon>
        <taxon>Aplosporella</taxon>
    </lineage>
</organism>
<dbReference type="RefSeq" id="XP_033400542.1">
    <property type="nucleotide sequence ID" value="XM_033540066.1"/>
</dbReference>
<proteinExistence type="inferred from homology"/>
<comment type="similarity">
    <text evidence="1">Belongs to the NmrA-type oxidoreductase family.</text>
</comment>
<dbReference type="Pfam" id="PF05368">
    <property type="entry name" value="NmrA"/>
    <property type="match status" value="1"/>
</dbReference>
<dbReference type="Gene3D" id="3.90.25.10">
    <property type="entry name" value="UDP-galactose 4-epimerase, domain 1"/>
    <property type="match status" value="1"/>
</dbReference>
<reference evidence="4" key="1">
    <citation type="journal article" date="2020" name="Stud. Mycol.">
        <title>101 Dothideomycetes genomes: a test case for predicting lifestyles and emergence of pathogens.</title>
        <authorList>
            <person name="Haridas S."/>
            <person name="Albert R."/>
            <person name="Binder M."/>
            <person name="Bloem J."/>
            <person name="Labutti K."/>
            <person name="Salamov A."/>
            <person name="Andreopoulos B."/>
            <person name="Baker S."/>
            <person name="Barry K."/>
            <person name="Bills G."/>
            <person name="Bluhm B."/>
            <person name="Cannon C."/>
            <person name="Castanera R."/>
            <person name="Culley D."/>
            <person name="Daum C."/>
            <person name="Ezra D."/>
            <person name="Gonzalez J."/>
            <person name="Henrissat B."/>
            <person name="Kuo A."/>
            <person name="Liang C."/>
            <person name="Lipzen A."/>
            <person name="Lutzoni F."/>
            <person name="Magnuson J."/>
            <person name="Mondo S."/>
            <person name="Nolan M."/>
            <person name="Ohm R."/>
            <person name="Pangilinan J."/>
            <person name="Park H.-J."/>
            <person name="Ramirez L."/>
            <person name="Alfaro M."/>
            <person name="Sun H."/>
            <person name="Tritt A."/>
            <person name="Yoshinaga Y."/>
            <person name="Zwiers L.-H."/>
            <person name="Turgeon B."/>
            <person name="Goodwin S."/>
            <person name="Spatafora J."/>
            <person name="Crous P."/>
            <person name="Grigoriev I."/>
        </authorList>
    </citation>
    <scope>NUCLEOTIDE SEQUENCE</scope>
    <source>
        <strain evidence="4">CBS 121167</strain>
    </source>
</reference>
<dbReference type="CDD" id="cd05251">
    <property type="entry name" value="NmrA_like_SDR_a"/>
    <property type="match status" value="1"/>
</dbReference>
<evidence type="ECO:0000256" key="2">
    <source>
        <dbReference type="ARBA" id="ARBA00022857"/>
    </source>
</evidence>
<dbReference type="EMBL" id="ML995479">
    <property type="protein sequence ID" value="KAF2144830.1"/>
    <property type="molecule type" value="Genomic_DNA"/>
</dbReference>
<gene>
    <name evidence="4" type="ORF">K452DRAFT_285154</name>
</gene>